<feature type="coiled-coil region" evidence="1">
    <location>
        <begin position="76"/>
        <end position="127"/>
    </location>
</feature>
<sequence>MNYIRKIIELFSQNFTFVIIPHDSKKMKQISLNKGFTLLVVIIFLFSSIFSISSSFYLYTQNIYLHKNIKIKDDTIKNLNTINKEQQAELDKLKNTSKIVFDKLSQLHALENKVRNMLGLKNSKENDKIKPTSRSFNRTILLNKDLTNKESINTIASIIDTEKNNYDKLIKDIDKQLKYLNCKPNLWPVKGKITSKFGYRIHPFSKRRDFHKGLDIANKEGTNILAAGSGIVTYSGYNGSYGNVIVISHGYGYKSVYAHNKINLVKVGEKVKKGQVIAKLGNTGRSTGPHLHFEIHYNGIQIDPLKILNHNN</sequence>
<dbReference type="CDD" id="cd12797">
    <property type="entry name" value="M23_peptidase"/>
    <property type="match status" value="1"/>
</dbReference>
<protein>
    <submittedName>
        <fullName evidence="4">Murein DD-endopeptidase MepM and murein hydrolase activator NlpD, contain LysM domain</fullName>
    </submittedName>
</protein>
<gene>
    <name evidence="4" type="ORF">SAMN02745883_00529</name>
</gene>
<dbReference type="RefSeq" id="WP_072965838.1">
    <property type="nucleotide sequence ID" value="NZ_FRAJ01000004.1"/>
</dbReference>
<evidence type="ECO:0000259" key="3">
    <source>
        <dbReference type="Pfam" id="PF01551"/>
    </source>
</evidence>
<dbReference type="InterPro" id="IPR016047">
    <property type="entry name" value="M23ase_b-sheet_dom"/>
</dbReference>
<keyword evidence="2" id="KW-0812">Transmembrane</keyword>
<proteinExistence type="predicted"/>
<dbReference type="FunFam" id="2.70.70.10:FF:000006">
    <property type="entry name" value="M23 family peptidase"/>
    <property type="match status" value="1"/>
</dbReference>
<reference evidence="4 5" key="1">
    <citation type="submission" date="2016-11" db="EMBL/GenBank/DDBJ databases">
        <authorList>
            <person name="Jaros S."/>
            <person name="Januszkiewicz K."/>
            <person name="Wedrychowicz H."/>
        </authorList>
    </citation>
    <scope>NUCLEOTIDE SEQUENCE [LARGE SCALE GENOMIC DNA]</scope>
    <source>
        <strain evidence="4 5">DSM 14501</strain>
    </source>
</reference>
<dbReference type="Proteomes" id="UP000184082">
    <property type="component" value="Unassembled WGS sequence"/>
</dbReference>
<dbReference type="Pfam" id="PF01551">
    <property type="entry name" value="Peptidase_M23"/>
    <property type="match status" value="1"/>
</dbReference>
<evidence type="ECO:0000256" key="1">
    <source>
        <dbReference type="SAM" id="Coils"/>
    </source>
</evidence>
<dbReference type="PANTHER" id="PTHR21666:SF270">
    <property type="entry name" value="MUREIN HYDROLASE ACTIVATOR ENVC"/>
    <property type="match status" value="1"/>
</dbReference>
<organism evidence="4 5">
    <name type="scientific">Caminicella sporogenes DSM 14501</name>
    <dbReference type="NCBI Taxonomy" id="1121266"/>
    <lineage>
        <taxon>Bacteria</taxon>
        <taxon>Bacillati</taxon>
        <taxon>Bacillota</taxon>
        <taxon>Clostridia</taxon>
        <taxon>Peptostreptococcales</taxon>
        <taxon>Caminicellaceae</taxon>
        <taxon>Caminicella</taxon>
    </lineage>
</organism>
<keyword evidence="4" id="KW-0378">Hydrolase</keyword>
<dbReference type="AlphaFoldDB" id="A0A1M6MFZ8"/>
<keyword evidence="2" id="KW-1133">Transmembrane helix</keyword>
<dbReference type="EMBL" id="FRAJ01000004">
    <property type="protein sequence ID" value="SHJ82409.1"/>
    <property type="molecule type" value="Genomic_DNA"/>
</dbReference>
<dbReference type="Gene3D" id="2.70.70.10">
    <property type="entry name" value="Glucose Permease (Domain IIA)"/>
    <property type="match status" value="1"/>
</dbReference>
<dbReference type="GO" id="GO:0004222">
    <property type="term" value="F:metalloendopeptidase activity"/>
    <property type="evidence" value="ECO:0007669"/>
    <property type="project" value="TreeGrafter"/>
</dbReference>
<evidence type="ECO:0000256" key="2">
    <source>
        <dbReference type="SAM" id="Phobius"/>
    </source>
</evidence>
<dbReference type="STRING" id="1121266.SAMN02745883_00529"/>
<dbReference type="SUPFAM" id="SSF51261">
    <property type="entry name" value="Duplicated hybrid motif"/>
    <property type="match status" value="1"/>
</dbReference>
<evidence type="ECO:0000313" key="4">
    <source>
        <dbReference type="EMBL" id="SHJ82409.1"/>
    </source>
</evidence>
<evidence type="ECO:0000313" key="5">
    <source>
        <dbReference type="Proteomes" id="UP000184082"/>
    </source>
</evidence>
<dbReference type="PANTHER" id="PTHR21666">
    <property type="entry name" value="PEPTIDASE-RELATED"/>
    <property type="match status" value="1"/>
</dbReference>
<keyword evidence="5" id="KW-1185">Reference proteome</keyword>
<keyword evidence="2" id="KW-0472">Membrane</keyword>
<keyword evidence="1" id="KW-0175">Coiled coil</keyword>
<accession>A0A1M6MFZ8</accession>
<name>A0A1M6MFZ8_9FIRM</name>
<feature type="transmembrane region" description="Helical" evidence="2">
    <location>
        <begin position="35"/>
        <end position="59"/>
    </location>
</feature>
<dbReference type="InterPro" id="IPR050570">
    <property type="entry name" value="Cell_wall_metabolism_enzyme"/>
</dbReference>
<feature type="domain" description="M23ase beta-sheet core" evidence="3">
    <location>
        <begin position="210"/>
        <end position="304"/>
    </location>
</feature>
<dbReference type="InterPro" id="IPR011055">
    <property type="entry name" value="Dup_hybrid_motif"/>
</dbReference>